<evidence type="ECO:0000256" key="8">
    <source>
        <dbReference type="ARBA" id="ARBA00022837"/>
    </source>
</evidence>
<evidence type="ECO:0000256" key="14">
    <source>
        <dbReference type="ARBA" id="ARBA00036634"/>
    </source>
</evidence>
<keyword evidence="11" id="KW-0496">Mitochondrion</keyword>
<comment type="subcellular location">
    <subcellularLocation>
        <location evidence="1">Mitochondrion inner membrane</location>
        <topology evidence="1">Multi-pass membrane protein</topology>
    </subcellularLocation>
</comment>
<comment type="function">
    <text evidence="17">Highly selective calcium channel localized to the inner mitochondrial membrane, which mediates calcium uptake into the mitochondrial matrix. Mitochondrial calcium homeostasis plays key roles in cellular physiology and regulates ATP production, cytoplasmic calcium signals and activation of cell death pathways. Sufficient to operate as a pore-forming channel without the need of calcium-sensor or auxiliary subunit.</text>
</comment>
<evidence type="ECO:0000256" key="12">
    <source>
        <dbReference type="ARBA" id="ARBA00023136"/>
    </source>
</evidence>
<accession>A0A4Y7TGQ6</accession>
<evidence type="ECO:0000256" key="6">
    <source>
        <dbReference type="ARBA" id="ARBA00022692"/>
    </source>
</evidence>
<dbReference type="InterPro" id="IPR006769">
    <property type="entry name" value="MCU_C"/>
</dbReference>
<dbReference type="STRING" id="71717.A0A4Y7TGQ6"/>
<evidence type="ECO:0000256" key="13">
    <source>
        <dbReference type="ARBA" id="ARBA00023303"/>
    </source>
</evidence>
<dbReference type="GO" id="GO:0015292">
    <property type="term" value="F:uniporter activity"/>
    <property type="evidence" value="ECO:0007669"/>
    <property type="project" value="TreeGrafter"/>
</dbReference>
<dbReference type="GO" id="GO:0005262">
    <property type="term" value="F:calcium channel activity"/>
    <property type="evidence" value="ECO:0007669"/>
    <property type="project" value="UniProtKB-KW"/>
</dbReference>
<keyword evidence="21" id="KW-1185">Reference proteome</keyword>
<evidence type="ECO:0000256" key="9">
    <source>
        <dbReference type="ARBA" id="ARBA00022989"/>
    </source>
</evidence>
<evidence type="ECO:0000256" key="1">
    <source>
        <dbReference type="ARBA" id="ARBA00004448"/>
    </source>
</evidence>
<sequence>MIRSDVAPATFRNDSGLRGGSQEGSFYVAHSHFISKASPREKWRPGLTSFDKDEEPSVDELEGVSEGRGKLLPTSTHLFKLILPNPKDTTQPRPRFPPSVMLLHPSQPLSHLSSLIRASLTPASPIVSFRSHSSSGQAFQWSESTDVGDFIRDAARSAQTVDPERGGAPLESIIQVQVPTFVDRTRYLRRKLRSVERQIASMEDLKLICDKEAHQGARRMAVTGFGMLVVYWATVARLTFWDYGWDIMEPITYLSGLSTVVLGYLW</sequence>
<keyword evidence="5" id="KW-0107">Calcium channel</keyword>
<keyword evidence="10" id="KW-0406">Ion transport</keyword>
<evidence type="ECO:0000256" key="5">
    <source>
        <dbReference type="ARBA" id="ARBA00022673"/>
    </source>
</evidence>
<comment type="similarity">
    <text evidence="2">Belongs to the MCU (TC 1.A.77) family.</text>
</comment>
<comment type="subunit">
    <text evidence="15">Homotetramer, assembles in a dimer or dimers configuration with two interfaces.</text>
</comment>
<keyword evidence="7" id="KW-0999">Mitochondrion inner membrane</keyword>
<keyword evidence="12" id="KW-0472">Membrane</keyword>
<feature type="compositionally biased region" description="Acidic residues" evidence="18">
    <location>
        <begin position="52"/>
        <end position="63"/>
    </location>
</feature>
<dbReference type="Proteomes" id="UP000298030">
    <property type="component" value="Unassembled WGS sequence"/>
</dbReference>
<gene>
    <name evidence="20" type="ORF">FA13DRAFT_1754391</name>
</gene>
<evidence type="ECO:0000259" key="19">
    <source>
        <dbReference type="Pfam" id="PF04678"/>
    </source>
</evidence>
<dbReference type="PANTHER" id="PTHR13462:SF10">
    <property type="entry name" value="CALCIUM UNIPORTER PROTEIN, MITOCHONDRIAL"/>
    <property type="match status" value="1"/>
</dbReference>
<dbReference type="PANTHER" id="PTHR13462">
    <property type="entry name" value="CALCIUM UNIPORTER PROTEIN, MITOCHONDRIAL"/>
    <property type="match status" value="1"/>
</dbReference>
<dbReference type="EMBL" id="QPFP01000014">
    <property type="protein sequence ID" value="TEB32762.1"/>
    <property type="molecule type" value="Genomic_DNA"/>
</dbReference>
<feature type="domain" description="Calcium uniporter protein C-terminal" evidence="19">
    <location>
        <begin position="151"/>
        <end position="266"/>
    </location>
</feature>
<name>A0A4Y7TGQ6_COPMI</name>
<evidence type="ECO:0000256" key="7">
    <source>
        <dbReference type="ARBA" id="ARBA00022792"/>
    </source>
</evidence>
<dbReference type="InterPro" id="IPR039055">
    <property type="entry name" value="MCU_fam"/>
</dbReference>
<organism evidence="20 21">
    <name type="scientific">Coprinellus micaceus</name>
    <name type="common">Glistening ink-cap mushroom</name>
    <name type="synonym">Coprinus micaceus</name>
    <dbReference type="NCBI Taxonomy" id="71717"/>
    <lineage>
        <taxon>Eukaryota</taxon>
        <taxon>Fungi</taxon>
        <taxon>Dikarya</taxon>
        <taxon>Basidiomycota</taxon>
        <taxon>Agaricomycotina</taxon>
        <taxon>Agaricomycetes</taxon>
        <taxon>Agaricomycetidae</taxon>
        <taxon>Agaricales</taxon>
        <taxon>Agaricineae</taxon>
        <taxon>Psathyrellaceae</taxon>
        <taxon>Coprinellus</taxon>
    </lineage>
</organism>
<dbReference type="AlphaFoldDB" id="A0A4Y7TGQ6"/>
<evidence type="ECO:0000313" key="20">
    <source>
        <dbReference type="EMBL" id="TEB32762.1"/>
    </source>
</evidence>
<keyword evidence="9" id="KW-1133">Transmembrane helix</keyword>
<comment type="catalytic activity">
    <reaction evidence="14">
        <text>Ca(2+)(in) = Ca(2+)(out)</text>
        <dbReference type="Rhea" id="RHEA:29671"/>
        <dbReference type="ChEBI" id="CHEBI:29108"/>
    </reaction>
</comment>
<evidence type="ECO:0000256" key="16">
    <source>
        <dbReference type="ARBA" id="ARBA00044981"/>
    </source>
</evidence>
<keyword evidence="6" id="KW-0812">Transmembrane</keyword>
<evidence type="ECO:0000313" key="21">
    <source>
        <dbReference type="Proteomes" id="UP000298030"/>
    </source>
</evidence>
<keyword evidence="4" id="KW-0109">Calcium transport</keyword>
<evidence type="ECO:0000256" key="11">
    <source>
        <dbReference type="ARBA" id="ARBA00023128"/>
    </source>
</evidence>
<feature type="region of interest" description="Disordered" evidence="18">
    <location>
        <begin position="1"/>
        <end position="20"/>
    </location>
</feature>
<keyword evidence="13" id="KW-0407">Ion channel</keyword>
<dbReference type="GO" id="GO:1990246">
    <property type="term" value="C:uniplex complex"/>
    <property type="evidence" value="ECO:0007669"/>
    <property type="project" value="TreeGrafter"/>
</dbReference>
<dbReference type="GO" id="GO:0036444">
    <property type="term" value="P:calcium import into the mitochondrion"/>
    <property type="evidence" value="ECO:0007669"/>
    <property type="project" value="TreeGrafter"/>
</dbReference>
<feature type="region of interest" description="Disordered" evidence="18">
    <location>
        <begin position="45"/>
        <end position="65"/>
    </location>
</feature>
<evidence type="ECO:0000256" key="4">
    <source>
        <dbReference type="ARBA" id="ARBA00022568"/>
    </source>
</evidence>
<dbReference type="GO" id="GO:0051560">
    <property type="term" value="P:mitochondrial calcium ion homeostasis"/>
    <property type="evidence" value="ECO:0007669"/>
    <property type="project" value="InterPro"/>
</dbReference>
<reference evidence="20 21" key="1">
    <citation type="journal article" date="2019" name="Nat. Ecol. Evol.">
        <title>Megaphylogeny resolves global patterns of mushroom evolution.</title>
        <authorList>
            <person name="Varga T."/>
            <person name="Krizsan K."/>
            <person name="Foldi C."/>
            <person name="Dima B."/>
            <person name="Sanchez-Garcia M."/>
            <person name="Sanchez-Ramirez S."/>
            <person name="Szollosi G.J."/>
            <person name="Szarkandi J.G."/>
            <person name="Papp V."/>
            <person name="Albert L."/>
            <person name="Andreopoulos W."/>
            <person name="Angelini C."/>
            <person name="Antonin V."/>
            <person name="Barry K.W."/>
            <person name="Bougher N.L."/>
            <person name="Buchanan P."/>
            <person name="Buyck B."/>
            <person name="Bense V."/>
            <person name="Catcheside P."/>
            <person name="Chovatia M."/>
            <person name="Cooper J."/>
            <person name="Damon W."/>
            <person name="Desjardin D."/>
            <person name="Finy P."/>
            <person name="Geml J."/>
            <person name="Haridas S."/>
            <person name="Hughes K."/>
            <person name="Justo A."/>
            <person name="Karasinski D."/>
            <person name="Kautmanova I."/>
            <person name="Kiss B."/>
            <person name="Kocsube S."/>
            <person name="Kotiranta H."/>
            <person name="LaButti K.M."/>
            <person name="Lechner B.E."/>
            <person name="Liimatainen K."/>
            <person name="Lipzen A."/>
            <person name="Lukacs Z."/>
            <person name="Mihaltcheva S."/>
            <person name="Morgado L.N."/>
            <person name="Niskanen T."/>
            <person name="Noordeloos M.E."/>
            <person name="Ohm R.A."/>
            <person name="Ortiz-Santana B."/>
            <person name="Ovrebo C."/>
            <person name="Racz N."/>
            <person name="Riley R."/>
            <person name="Savchenko A."/>
            <person name="Shiryaev A."/>
            <person name="Soop K."/>
            <person name="Spirin V."/>
            <person name="Szebenyi C."/>
            <person name="Tomsovsky M."/>
            <person name="Tulloss R.E."/>
            <person name="Uehling J."/>
            <person name="Grigoriev I.V."/>
            <person name="Vagvolgyi C."/>
            <person name="Papp T."/>
            <person name="Martin F.M."/>
            <person name="Miettinen O."/>
            <person name="Hibbett D.S."/>
            <person name="Nagy L.G."/>
        </authorList>
    </citation>
    <scope>NUCLEOTIDE SEQUENCE [LARGE SCALE GENOMIC DNA]</scope>
    <source>
        <strain evidence="20 21">FP101781</strain>
    </source>
</reference>
<proteinExistence type="inferred from homology"/>
<evidence type="ECO:0000256" key="15">
    <source>
        <dbReference type="ARBA" id="ARBA00044966"/>
    </source>
</evidence>
<keyword evidence="8" id="KW-0106">Calcium</keyword>
<protein>
    <recommendedName>
        <fullName evidence="16">Calcium uniporter protein, mitochondrial</fullName>
    </recommendedName>
</protein>
<dbReference type="OrthoDB" id="278338at2759"/>
<evidence type="ECO:0000256" key="10">
    <source>
        <dbReference type="ARBA" id="ARBA00023065"/>
    </source>
</evidence>
<evidence type="ECO:0000256" key="2">
    <source>
        <dbReference type="ARBA" id="ARBA00005653"/>
    </source>
</evidence>
<dbReference type="Pfam" id="PF04678">
    <property type="entry name" value="MCU"/>
    <property type="match status" value="1"/>
</dbReference>
<evidence type="ECO:0000256" key="18">
    <source>
        <dbReference type="SAM" id="MobiDB-lite"/>
    </source>
</evidence>
<evidence type="ECO:0000256" key="3">
    <source>
        <dbReference type="ARBA" id="ARBA00022448"/>
    </source>
</evidence>
<evidence type="ECO:0000256" key="17">
    <source>
        <dbReference type="ARBA" id="ARBA00045938"/>
    </source>
</evidence>
<comment type="caution">
    <text evidence="20">The sequence shown here is derived from an EMBL/GenBank/DDBJ whole genome shotgun (WGS) entry which is preliminary data.</text>
</comment>
<keyword evidence="3" id="KW-0813">Transport</keyword>